<dbReference type="EMBL" id="JABSTU010000005">
    <property type="protein sequence ID" value="KAH8030041.1"/>
    <property type="molecule type" value="Genomic_DNA"/>
</dbReference>
<gene>
    <name evidence="2" type="ORF">HPB51_006473</name>
</gene>
<reference evidence="2" key="2">
    <citation type="submission" date="2021-09" db="EMBL/GenBank/DDBJ databases">
        <authorList>
            <person name="Jia N."/>
            <person name="Wang J."/>
            <person name="Shi W."/>
            <person name="Du L."/>
            <person name="Sun Y."/>
            <person name="Zhan W."/>
            <person name="Jiang J."/>
            <person name="Wang Q."/>
            <person name="Zhang B."/>
            <person name="Ji P."/>
            <person name="Sakyi L.B."/>
            <person name="Cui X."/>
            <person name="Yuan T."/>
            <person name="Jiang B."/>
            <person name="Yang W."/>
            <person name="Lam T.T.-Y."/>
            <person name="Chang Q."/>
            <person name="Ding S."/>
            <person name="Wang X."/>
            <person name="Zhu J."/>
            <person name="Ruan X."/>
            <person name="Zhao L."/>
            <person name="Wei J."/>
            <person name="Que T."/>
            <person name="Du C."/>
            <person name="Cheng J."/>
            <person name="Dai P."/>
            <person name="Han X."/>
            <person name="Huang E."/>
            <person name="Gao Y."/>
            <person name="Liu J."/>
            <person name="Shao H."/>
            <person name="Ye R."/>
            <person name="Li L."/>
            <person name="Wei W."/>
            <person name="Wang X."/>
            <person name="Wang C."/>
            <person name="Huo Q."/>
            <person name="Li W."/>
            <person name="Guo W."/>
            <person name="Chen H."/>
            <person name="Chen S."/>
            <person name="Zhou L."/>
            <person name="Zhou L."/>
            <person name="Ni X."/>
            <person name="Tian J."/>
            <person name="Zhou Y."/>
            <person name="Sheng Y."/>
            <person name="Liu T."/>
            <person name="Pan Y."/>
            <person name="Xia L."/>
            <person name="Li J."/>
            <person name="Zhao F."/>
            <person name="Cao W."/>
        </authorList>
    </citation>
    <scope>NUCLEOTIDE SEQUENCE</scope>
    <source>
        <strain evidence="2">Rmic-2018</strain>
        <tissue evidence="2">Larvae</tissue>
    </source>
</reference>
<organism evidence="2 3">
    <name type="scientific">Rhipicephalus microplus</name>
    <name type="common">Cattle tick</name>
    <name type="synonym">Boophilus microplus</name>
    <dbReference type="NCBI Taxonomy" id="6941"/>
    <lineage>
        <taxon>Eukaryota</taxon>
        <taxon>Metazoa</taxon>
        <taxon>Ecdysozoa</taxon>
        <taxon>Arthropoda</taxon>
        <taxon>Chelicerata</taxon>
        <taxon>Arachnida</taxon>
        <taxon>Acari</taxon>
        <taxon>Parasitiformes</taxon>
        <taxon>Ixodida</taxon>
        <taxon>Ixodoidea</taxon>
        <taxon>Ixodidae</taxon>
        <taxon>Rhipicephalinae</taxon>
        <taxon>Rhipicephalus</taxon>
        <taxon>Boophilus</taxon>
    </lineage>
</organism>
<name>A0A9J6E7D5_RHIMP</name>
<accession>A0A9J6E7D5</accession>
<dbReference type="AlphaFoldDB" id="A0A9J6E7D5"/>
<comment type="caution">
    <text evidence="2">The sequence shown here is derived from an EMBL/GenBank/DDBJ whole genome shotgun (WGS) entry which is preliminary data.</text>
</comment>
<evidence type="ECO:0000313" key="3">
    <source>
        <dbReference type="Proteomes" id="UP000821866"/>
    </source>
</evidence>
<sequence length="260" mass="28819">MVASVEYGRQKSKKKVSRDAKAGSDGCSSPISARQRQPRGYHDGGDAAVKSPCDALPTPSLAFVDVDNCVHDAVERDSHMRLQEVMPSNFEAITSLFWVSLCMQAHSTYGQRFSQDDVSERTTSKERRITVAHRTPLVLEKKSLFPVDCVKSLCRDSETSRLEGDTQRHRHVPRSDLSSGCRGGLQAKCGNVADVVSWTFRKPVASPLKWDVILYGKTTPCMVSQCQGLETSTRHDWCYNIIATSHHATSVVCVVTVFKL</sequence>
<proteinExistence type="predicted"/>
<evidence type="ECO:0000256" key="1">
    <source>
        <dbReference type="SAM" id="MobiDB-lite"/>
    </source>
</evidence>
<protein>
    <submittedName>
        <fullName evidence="2">Uncharacterized protein</fullName>
    </submittedName>
</protein>
<keyword evidence="3" id="KW-1185">Reference proteome</keyword>
<dbReference type="Proteomes" id="UP000821866">
    <property type="component" value="Chromosome 3"/>
</dbReference>
<reference evidence="2" key="1">
    <citation type="journal article" date="2020" name="Cell">
        <title>Large-Scale Comparative Analyses of Tick Genomes Elucidate Their Genetic Diversity and Vector Capacities.</title>
        <authorList>
            <consortium name="Tick Genome and Microbiome Consortium (TIGMIC)"/>
            <person name="Jia N."/>
            <person name="Wang J."/>
            <person name="Shi W."/>
            <person name="Du L."/>
            <person name="Sun Y."/>
            <person name="Zhan W."/>
            <person name="Jiang J.F."/>
            <person name="Wang Q."/>
            <person name="Zhang B."/>
            <person name="Ji P."/>
            <person name="Bell-Sakyi L."/>
            <person name="Cui X.M."/>
            <person name="Yuan T.T."/>
            <person name="Jiang B.G."/>
            <person name="Yang W.F."/>
            <person name="Lam T.T."/>
            <person name="Chang Q.C."/>
            <person name="Ding S.J."/>
            <person name="Wang X.J."/>
            <person name="Zhu J.G."/>
            <person name="Ruan X.D."/>
            <person name="Zhao L."/>
            <person name="Wei J.T."/>
            <person name="Ye R.Z."/>
            <person name="Que T.C."/>
            <person name="Du C.H."/>
            <person name="Zhou Y.H."/>
            <person name="Cheng J.X."/>
            <person name="Dai P.F."/>
            <person name="Guo W.B."/>
            <person name="Han X.H."/>
            <person name="Huang E.J."/>
            <person name="Li L.F."/>
            <person name="Wei W."/>
            <person name="Gao Y.C."/>
            <person name="Liu J.Z."/>
            <person name="Shao H.Z."/>
            <person name="Wang X."/>
            <person name="Wang C.C."/>
            <person name="Yang T.C."/>
            <person name="Huo Q.B."/>
            <person name="Li W."/>
            <person name="Chen H.Y."/>
            <person name="Chen S.E."/>
            <person name="Zhou L.G."/>
            <person name="Ni X.B."/>
            <person name="Tian J.H."/>
            <person name="Sheng Y."/>
            <person name="Liu T."/>
            <person name="Pan Y.S."/>
            <person name="Xia L.Y."/>
            <person name="Li J."/>
            <person name="Zhao F."/>
            <person name="Cao W.C."/>
        </authorList>
    </citation>
    <scope>NUCLEOTIDE SEQUENCE</scope>
    <source>
        <strain evidence="2">Rmic-2018</strain>
    </source>
</reference>
<feature type="compositionally biased region" description="Polar residues" evidence="1">
    <location>
        <begin position="26"/>
        <end position="35"/>
    </location>
</feature>
<feature type="region of interest" description="Disordered" evidence="1">
    <location>
        <begin position="1"/>
        <end position="48"/>
    </location>
</feature>
<evidence type="ECO:0000313" key="2">
    <source>
        <dbReference type="EMBL" id="KAH8030041.1"/>
    </source>
</evidence>